<organism evidence="2 3">
    <name type="scientific">Billgrantia desiderata</name>
    <dbReference type="NCBI Taxonomy" id="52021"/>
    <lineage>
        <taxon>Bacteria</taxon>
        <taxon>Pseudomonadati</taxon>
        <taxon>Pseudomonadota</taxon>
        <taxon>Gammaproteobacteria</taxon>
        <taxon>Oceanospirillales</taxon>
        <taxon>Halomonadaceae</taxon>
        <taxon>Billgrantia</taxon>
    </lineage>
</organism>
<accession>A0ABS9B8E4</accession>
<dbReference type="Pfam" id="PF09370">
    <property type="entry name" value="PEP_hydrolase"/>
    <property type="match status" value="1"/>
</dbReference>
<dbReference type="EMBL" id="JABFTQ010000011">
    <property type="protein sequence ID" value="MCE8048192.1"/>
    <property type="molecule type" value="Genomic_DNA"/>
</dbReference>
<dbReference type="RefSeq" id="WP_234251162.1">
    <property type="nucleotide sequence ID" value="NZ_JABFTQ010000011.1"/>
</dbReference>
<feature type="domain" description="TIM-barrel" evidence="1">
    <location>
        <begin position="42"/>
        <end position="188"/>
    </location>
</feature>
<evidence type="ECO:0000259" key="1">
    <source>
        <dbReference type="Pfam" id="PF09370"/>
    </source>
</evidence>
<protein>
    <recommendedName>
        <fullName evidence="1">TIM-barrel domain-containing protein</fullName>
    </recommendedName>
</protein>
<comment type="caution">
    <text evidence="2">The sequence shown here is derived from an EMBL/GenBank/DDBJ whole genome shotgun (WGS) entry which is preliminary data.</text>
</comment>
<evidence type="ECO:0000313" key="2">
    <source>
        <dbReference type="EMBL" id="MCE8048192.1"/>
    </source>
</evidence>
<keyword evidence="3" id="KW-1185">Reference proteome</keyword>
<proteinExistence type="predicted"/>
<evidence type="ECO:0000313" key="3">
    <source>
        <dbReference type="Proteomes" id="UP001320154"/>
    </source>
</evidence>
<dbReference type="PANTHER" id="PTHR31862">
    <property type="entry name" value="UPF0261 DOMAIN PROTEIN (AFU_ORTHOLOGUE AFUA_1G10120)"/>
    <property type="match status" value="1"/>
</dbReference>
<sequence length="232" mass="24699">MTLPSPDAFGRLVASLEEARRHDDVATLLSPITARLPAPLADLASSLPIGDANGELLESLRGRGDFPARTVAGVLATDPFRLADDLLEMLRQRGCNRVANWPSTAMLGGELEQALAHSGLGYAEEMGFLARARQQGFETLAVITREQQLVSALAAQPSRLLIAVALEAAEGPAEREGARLASLAERIRDAGYPLWLYEHDGVKAVTASLHPWAEAVIRHPDGADDGRATAPG</sequence>
<dbReference type="InterPro" id="IPR051353">
    <property type="entry name" value="Tobamovirus_resist_UPF0261"/>
</dbReference>
<dbReference type="InterPro" id="IPR013785">
    <property type="entry name" value="Aldolase_TIM"/>
</dbReference>
<dbReference type="Gene3D" id="3.20.20.70">
    <property type="entry name" value="Aldolase class I"/>
    <property type="match status" value="1"/>
</dbReference>
<dbReference type="SUPFAM" id="SSF51621">
    <property type="entry name" value="Phosphoenolpyruvate/pyruvate domain"/>
    <property type="match status" value="1"/>
</dbReference>
<dbReference type="Proteomes" id="UP001320154">
    <property type="component" value="Unassembled WGS sequence"/>
</dbReference>
<dbReference type="PANTHER" id="PTHR31862:SF1">
    <property type="entry name" value="UPF0261 DOMAIN PROTEIN (AFU_ORTHOLOGUE AFUA_1G10120)"/>
    <property type="match status" value="1"/>
</dbReference>
<name>A0ABS9B8E4_9GAMM</name>
<dbReference type="InterPro" id="IPR015813">
    <property type="entry name" value="Pyrv/PenolPyrv_kinase-like_dom"/>
</dbReference>
<gene>
    <name evidence="2" type="ORF">HOP60_15800</name>
</gene>
<reference evidence="2 3" key="1">
    <citation type="journal article" date="2021" name="Front. Microbiol.">
        <title>Aerobic Denitrification and Heterotrophic Sulfur Oxidation in the Genus Halomonas Revealed by Six Novel Species Characterizations and Genome-Based Analysis.</title>
        <authorList>
            <person name="Wang L."/>
            <person name="Shao Z."/>
        </authorList>
    </citation>
    <scope>NUCLEOTIDE SEQUENCE [LARGE SCALE GENOMIC DNA]</scope>
    <source>
        <strain evidence="2 3">MCCC 1A05748</strain>
    </source>
</reference>
<dbReference type="InterPro" id="IPR009215">
    <property type="entry name" value="TIM-br_IGPS-like"/>
</dbReference>